<dbReference type="Pfam" id="PF00024">
    <property type="entry name" value="PAN_1"/>
    <property type="match status" value="3"/>
</dbReference>
<reference evidence="4" key="2">
    <citation type="submission" date="2022-06" db="UniProtKB">
        <authorList>
            <consortium name="EnsemblMetazoa"/>
        </authorList>
    </citation>
    <scope>IDENTIFICATION</scope>
    <source>
        <strain evidence="4">DF5081</strain>
    </source>
</reference>
<keyword evidence="5" id="KW-1185">Reference proteome</keyword>
<accession>A0A8R1I1D4</accession>
<reference evidence="5" key="1">
    <citation type="submission" date="2010-08" db="EMBL/GenBank/DDBJ databases">
        <authorList>
            <consortium name="Caenorhabditis japonica Sequencing Consortium"/>
            <person name="Wilson R.K."/>
        </authorList>
    </citation>
    <scope>NUCLEOTIDE SEQUENCE [LARGE SCALE GENOMIC DNA]</scope>
    <source>
        <strain evidence="5">DF5081</strain>
    </source>
</reference>
<sequence>MISRILIFNLVLSSSNSIATGTGMEHFQTFPTPPPIGTTTAHSEQHTRMSEILRREAGEKSQNFKIFTEKDLVTDSNLNPYFSTTPKPKNRSDKLKKHRDLVDQQVIAGIPDMSDPCFRRYENSIIVNAQPYERRSSTGLMHCKSHCLNSQIGVYSCRSFVYDNVNRVCDLFAHVGDQSPSRLLKFQTRDYFEPTDIIHCLSLTGESPDATSTITSLEDDSPPSPPPTDSTNTIDKREEMIEDDIASTTPTQALEWRPDNEDCPRGKQPTYLRTEGFELFKHDDSRMTVQSVEECARACTENNIDGSRLNCKSFDFEPNTSTCYFTSEAAVPVGNGQLKQRDDVSYHEKICVNKHFVETCPSTFFSRYPQMILVGFAESVSDSPSFDHCFDTCLNSYQLFGFNCTSGMYYFEESRLNCILNSENRNTQKELFSEENTDIVDYFEVECTARETSRRKMAGVRSFDTSVIEMQTDSSSHGDSAEEDNGSRWESWSECEDGKQTRRKSCSNFNNIEDCAEEVRVCPMKSDRALQALSNDEADTLPTKEEIASVKQKIRRNGFKCPLNECCQVFLSCSYGLRHNSHTKQLEWCRRQCDSSTRKRWRRLLR</sequence>
<dbReference type="Gene3D" id="3.50.4.10">
    <property type="entry name" value="Hepatocyte Growth Factor"/>
    <property type="match status" value="3"/>
</dbReference>
<protein>
    <recommendedName>
        <fullName evidence="3">Apple domain-containing protein</fullName>
    </recommendedName>
</protein>
<evidence type="ECO:0000313" key="5">
    <source>
        <dbReference type="Proteomes" id="UP000005237"/>
    </source>
</evidence>
<feature type="domain" description="Apple" evidence="3">
    <location>
        <begin position="263"/>
        <end position="351"/>
    </location>
</feature>
<evidence type="ECO:0000313" key="4">
    <source>
        <dbReference type="EnsemblMetazoa" id="CJA16471.1"/>
    </source>
</evidence>
<name>A0A8R1I1D4_CAEJA</name>
<feature type="domain" description="Apple" evidence="3">
    <location>
        <begin position="360"/>
        <end position="447"/>
    </location>
</feature>
<dbReference type="SUPFAM" id="SSF57414">
    <property type="entry name" value="Hairpin loop containing domain-like"/>
    <property type="match status" value="3"/>
</dbReference>
<feature type="region of interest" description="Disordered" evidence="1">
    <location>
        <begin position="471"/>
        <end position="493"/>
    </location>
</feature>
<dbReference type="PANTHER" id="PTHR47327">
    <property type="entry name" value="FI18240P1-RELATED"/>
    <property type="match status" value="1"/>
</dbReference>
<feature type="domain" description="Apple" evidence="3">
    <location>
        <begin position="117"/>
        <end position="196"/>
    </location>
</feature>
<feature type="signal peptide" evidence="2">
    <location>
        <begin position="1"/>
        <end position="21"/>
    </location>
</feature>
<evidence type="ECO:0000256" key="2">
    <source>
        <dbReference type="SAM" id="SignalP"/>
    </source>
</evidence>
<dbReference type="Proteomes" id="UP000005237">
    <property type="component" value="Unassembled WGS sequence"/>
</dbReference>
<dbReference type="PANTHER" id="PTHR47327:SF11">
    <property type="entry name" value="PROTEIN CBG21204"/>
    <property type="match status" value="1"/>
</dbReference>
<evidence type="ECO:0000256" key="1">
    <source>
        <dbReference type="SAM" id="MobiDB-lite"/>
    </source>
</evidence>
<feature type="chain" id="PRO_5036272489" description="Apple domain-containing protein" evidence="2">
    <location>
        <begin position="22"/>
        <end position="606"/>
    </location>
</feature>
<feature type="region of interest" description="Disordered" evidence="1">
    <location>
        <begin position="210"/>
        <end position="234"/>
    </location>
</feature>
<feature type="region of interest" description="Disordered" evidence="1">
    <location>
        <begin position="78"/>
        <end position="97"/>
    </location>
</feature>
<dbReference type="EnsemblMetazoa" id="CJA16471.1">
    <property type="protein sequence ID" value="CJA16471.1"/>
    <property type="gene ID" value="WBGene00135676"/>
</dbReference>
<keyword evidence="2" id="KW-0732">Signal</keyword>
<organism evidence="4 5">
    <name type="scientific">Caenorhabditis japonica</name>
    <dbReference type="NCBI Taxonomy" id="281687"/>
    <lineage>
        <taxon>Eukaryota</taxon>
        <taxon>Metazoa</taxon>
        <taxon>Ecdysozoa</taxon>
        <taxon>Nematoda</taxon>
        <taxon>Chromadorea</taxon>
        <taxon>Rhabditida</taxon>
        <taxon>Rhabditina</taxon>
        <taxon>Rhabditomorpha</taxon>
        <taxon>Rhabditoidea</taxon>
        <taxon>Rhabditidae</taxon>
        <taxon>Peloderinae</taxon>
        <taxon>Caenorhabditis</taxon>
    </lineage>
</organism>
<dbReference type="PROSITE" id="PS50948">
    <property type="entry name" value="PAN"/>
    <property type="match status" value="3"/>
</dbReference>
<dbReference type="EnsemblMetazoa" id="CJA16471.2">
    <property type="protein sequence ID" value="CJA16471.2"/>
    <property type="gene ID" value="WBGene00135676"/>
</dbReference>
<evidence type="ECO:0000259" key="3">
    <source>
        <dbReference type="PROSITE" id="PS50948"/>
    </source>
</evidence>
<dbReference type="SMART" id="SM00473">
    <property type="entry name" value="PAN_AP"/>
    <property type="match status" value="3"/>
</dbReference>
<dbReference type="GO" id="GO:0009653">
    <property type="term" value="P:anatomical structure morphogenesis"/>
    <property type="evidence" value="ECO:0007669"/>
    <property type="project" value="TreeGrafter"/>
</dbReference>
<proteinExistence type="predicted"/>
<dbReference type="AlphaFoldDB" id="A0A8R1I1D4"/>
<dbReference type="CDD" id="cd01099">
    <property type="entry name" value="PAN_AP_HGF"/>
    <property type="match status" value="1"/>
</dbReference>
<dbReference type="InterPro" id="IPR003609">
    <property type="entry name" value="Pan_app"/>
</dbReference>
<feature type="compositionally biased region" description="Polar residues" evidence="1">
    <location>
        <begin position="78"/>
        <end position="87"/>
    </location>
</feature>
<dbReference type="InterPro" id="IPR052774">
    <property type="entry name" value="Celegans_DevNeuronal_Protein"/>
</dbReference>